<evidence type="ECO:0000256" key="5">
    <source>
        <dbReference type="ARBA" id="ARBA00022833"/>
    </source>
</evidence>
<keyword evidence="5" id="KW-0862">Zinc</keyword>
<dbReference type="PANTHER" id="PTHR21666">
    <property type="entry name" value="PEPTIDASE-RELATED"/>
    <property type="match status" value="1"/>
</dbReference>
<keyword evidence="2" id="KW-0645">Protease</keyword>
<dbReference type="SUPFAM" id="SSF51261">
    <property type="entry name" value="Duplicated hybrid motif"/>
    <property type="match status" value="1"/>
</dbReference>
<keyword evidence="7" id="KW-0812">Transmembrane</keyword>
<evidence type="ECO:0000313" key="9">
    <source>
        <dbReference type="EMBL" id="MDO6963159.1"/>
    </source>
</evidence>
<evidence type="ECO:0000256" key="7">
    <source>
        <dbReference type="SAM" id="Phobius"/>
    </source>
</evidence>
<dbReference type="InterPro" id="IPR050570">
    <property type="entry name" value="Cell_wall_metabolism_enzyme"/>
</dbReference>
<comment type="caution">
    <text evidence="9">The sequence shown here is derived from an EMBL/GenBank/DDBJ whole genome shotgun (WGS) entry which is preliminary data.</text>
</comment>
<evidence type="ECO:0000256" key="3">
    <source>
        <dbReference type="ARBA" id="ARBA00022723"/>
    </source>
</evidence>
<keyword evidence="10" id="KW-1185">Reference proteome</keyword>
<sequence length="429" mass="46743">MFGQTKEPYVLVLARGDDVRHMTIRPWMTALAVGIISLFSVGYLTATAYLVLRDDLIGASMARQARMQSEYEDRITALRAQVDRITSRQLLDQQVVEDKVEKLLEQQMALTNRQGKLGTVLERAENSGLDTSIAPEPVEIDEQKPEDHASLSPIGAFDTLLGKKVATNETASPRTRALGFMPTDGNIADRADRLFSKVTLSLKEIERRQLAHLQSLTADASERSDKIGRILKNTGVTVPDRIPVDENAVNDGSDIGGPFVEPETAAEFESTITGLDVALDRLESMTRFARKLPFGNPAPGKTITSTFGNRLDPFFKRLAMHAGIDFRQPVGTAIVAPGAGTVIAAGPAGGYGNMVEIDHGNGITTRFGHLSKILVRKGDRVEEGEDIALSGSTGRSTGPHLHYEVRRNGQAVDPMRFLNAGMKLESIIR</sequence>
<reference evidence="9" key="2">
    <citation type="submission" date="2023-07" db="EMBL/GenBank/DDBJ databases">
        <authorList>
            <person name="Shen H."/>
        </authorList>
    </citation>
    <scope>NUCLEOTIDE SEQUENCE</scope>
    <source>
        <strain evidence="9">TNR-22</strain>
    </source>
</reference>
<dbReference type="Pfam" id="PF01551">
    <property type="entry name" value="Peptidase_M23"/>
    <property type="match status" value="1"/>
</dbReference>
<dbReference type="InterPro" id="IPR011055">
    <property type="entry name" value="Dup_hybrid_motif"/>
</dbReference>
<name>A0ABT8YIQ4_9HYPH</name>
<reference evidence="9" key="1">
    <citation type="journal article" date="2015" name="Int. J. Syst. Evol. Microbiol.">
        <title>Rhizobium alvei sp. nov., isolated from a freshwater river.</title>
        <authorList>
            <person name="Sheu S.Y."/>
            <person name="Huang H.W."/>
            <person name="Young C.C."/>
            <person name="Chen W.M."/>
        </authorList>
    </citation>
    <scope>NUCLEOTIDE SEQUENCE</scope>
    <source>
        <strain evidence="9">TNR-22</strain>
    </source>
</reference>
<dbReference type="CDD" id="cd12797">
    <property type="entry name" value="M23_peptidase"/>
    <property type="match status" value="1"/>
</dbReference>
<dbReference type="Proteomes" id="UP001174932">
    <property type="component" value="Unassembled WGS sequence"/>
</dbReference>
<dbReference type="GO" id="GO:0016787">
    <property type="term" value="F:hydrolase activity"/>
    <property type="evidence" value="ECO:0007669"/>
    <property type="project" value="UniProtKB-KW"/>
</dbReference>
<protein>
    <submittedName>
        <fullName evidence="9">M23 family metallopeptidase</fullName>
        <ecNumber evidence="9">3.4.-.-</ecNumber>
    </submittedName>
</protein>
<keyword evidence="4 9" id="KW-0378">Hydrolase</keyword>
<evidence type="ECO:0000259" key="8">
    <source>
        <dbReference type="Pfam" id="PF01551"/>
    </source>
</evidence>
<keyword evidence="7" id="KW-0472">Membrane</keyword>
<feature type="transmembrane region" description="Helical" evidence="7">
    <location>
        <begin position="27"/>
        <end position="52"/>
    </location>
</feature>
<keyword evidence="6" id="KW-0482">Metalloprotease</keyword>
<evidence type="ECO:0000313" key="10">
    <source>
        <dbReference type="Proteomes" id="UP001174932"/>
    </source>
</evidence>
<dbReference type="EC" id="3.4.-.-" evidence="9"/>
<gene>
    <name evidence="9" type="ORF">Q4481_04270</name>
</gene>
<evidence type="ECO:0000256" key="6">
    <source>
        <dbReference type="ARBA" id="ARBA00023049"/>
    </source>
</evidence>
<feature type="domain" description="M23ase beta-sheet core" evidence="8">
    <location>
        <begin position="320"/>
        <end position="414"/>
    </location>
</feature>
<evidence type="ECO:0000256" key="1">
    <source>
        <dbReference type="ARBA" id="ARBA00001947"/>
    </source>
</evidence>
<proteinExistence type="predicted"/>
<evidence type="ECO:0000256" key="2">
    <source>
        <dbReference type="ARBA" id="ARBA00022670"/>
    </source>
</evidence>
<accession>A0ABT8YIQ4</accession>
<organism evidence="9 10">
    <name type="scientific">Rhizobium alvei</name>
    <dbReference type="NCBI Taxonomy" id="1132659"/>
    <lineage>
        <taxon>Bacteria</taxon>
        <taxon>Pseudomonadati</taxon>
        <taxon>Pseudomonadota</taxon>
        <taxon>Alphaproteobacteria</taxon>
        <taxon>Hyphomicrobiales</taxon>
        <taxon>Rhizobiaceae</taxon>
        <taxon>Rhizobium/Agrobacterium group</taxon>
        <taxon>Rhizobium</taxon>
    </lineage>
</organism>
<keyword evidence="7" id="KW-1133">Transmembrane helix</keyword>
<keyword evidence="3" id="KW-0479">Metal-binding</keyword>
<comment type="cofactor">
    <cofactor evidence="1">
        <name>Zn(2+)</name>
        <dbReference type="ChEBI" id="CHEBI:29105"/>
    </cofactor>
</comment>
<dbReference type="Gene3D" id="2.70.70.10">
    <property type="entry name" value="Glucose Permease (Domain IIA)"/>
    <property type="match status" value="1"/>
</dbReference>
<dbReference type="EMBL" id="JAUOZU010000003">
    <property type="protein sequence ID" value="MDO6963159.1"/>
    <property type="molecule type" value="Genomic_DNA"/>
</dbReference>
<dbReference type="PANTHER" id="PTHR21666:SF288">
    <property type="entry name" value="CELL DIVISION PROTEIN YTFB"/>
    <property type="match status" value="1"/>
</dbReference>
<dbReference type="InterPro" id="IPR016047">
    <property type="entry name" value="M23ase_b-sheet_dom"/>
</dbReference>
<evidence type="ECO:0000256" key="4">
    <source>
        <dbReference type="ARBA" id="ARBA00022801"/>
    </source>
</evidence>